<dbReference type="InterPro" id="IPR035926">
    <property type="entry name" value="NusB-like_sf"/>
</dbReference>
<feature type="non-terminal residue" evidence="4">
    <location>
        <position position="125"/>
    </location>
</feature>
<dbReference type="GO" id="GO:0006355">
    <property type="term" value="P:regulation of DNA-templated transcription"/>
    <property type="evidence" value="ECO:0007669"/>
    <property type="project" value="InterPro"/>
</dbReference>
<dbReference type="EMBL" id="UINC01074253">
    <property type="protein sequence ID" value="SVC11254.1"/>
    <property type="molecule type" value="Genomic_DNA"/>
</dbReference>
<dbReference type="InterPro" id="IPR006027">
    <property type="entry name" value="NusB_RsmB_TIM44"/>
</dbReference>
<reference evidence="4" key="1">
    <citation type="submission" date="2018-05" db="EMBL/GenBank/DDBJ databases">
        <authorList>
            <person name="Lanie J.A."/>
            <person name="Ng W.-L."/>
            <person name="Kazmierczak K.M."/>
            <person name="Andrzejewski T.M."/>
            <person name="Davidsen T.M."/>
            <person name="Wayne K.J."/>
            <person name="Tettelin H."/>
            <person name="Glass J.I."/>
            <person name="Rusch D."/>
            <person name="Podicherti R."/>
            <person name="Tsui H.-C.T."/>
            <person name="Winkler M.E."/>
        </authorList>
    </citation>
    <scope>NUCLEOTIDE SEQUENCE</scope>
</reference>
<dbReference type="SUPFAM" id="SSF48013">
    <property type="entry name" value="NusB-like"/>
    <property type="match status" value="1"/>
</dbReference>
<feature type="domain" description="NusB/RsmB/TIM44" evidence="3">
    <location>
        <begin position="4"/>
        <end position="66"/>
    </location>
</feature>
<evidence type="ECO:0000256" key="2">
    <source>
        <dbReference type="SAM" id="MobiDB-lite"/>
    </source>
</evidence>
<keyword evidence="1" id="KW-0694">RNA-binding</keyword>
<dbReference type="Gene3D" id="1.10.940.10">
    <property type="entry name" value="NusB-like"/>
    <property type="match status" value="1"/>
</dbReference>
<sequence length="125" mass="14166">MRRSCDFLIDRFISKKLHPDVRTILRLGAYQLHWMNIPDHAAVNGSVSLAPKWARGLCNAVLRKVAIETVDWPTKAIEYSYPDWIVERLESDLGEPEASEALKCMNSSKSATPREDGYFQDAASQ</sequence>
<dbReference type="AlphaFoldDB" id="A0A382JG22"/>
<evidence type="ECO:0000256" key="1">
    <source>
        <dbReference type="ARBA" id="ARBA00022884"/>
    </source>
</evidence>
<evidence type="ECO:0000313" key="4">
    <source>
        <dbReference type="EMBL" id="SVC11254.1"/>
    </source>
</evidence>
<feature type="region of interest" description="Disordered" evidence="2">
    <location>
        <begin position="102"/>
        <end position="125"/>
    </location>
</feature>
<organism evidence="4">
    <name type="scientific">marine metagenome</name>
    <dbReference type="NCBI Taxonomy" id="408172"/>
    <lineage>
        <taxon>unclassified sequences</taxon>
        <taxon>metagenomes</taxon>
        <taxon>ecological metagenomes</taxon>
    </lineage>
</organism>
<protein>
    <recommendedName>
        <fullName evidence="3">NusB/RsmB/TIM44 domain-containing protein</fullName>
    </recommendedName>
</protein>
<evidence type="ECO:0000259" key="3">
    <source>
        <dbReference type="Pfam" id="PF01029"/>
    </source>
</evidence>
<name>A0A382JG22_9ZZZZ</name>
<proteinExistence type="predicted"/>
<gene>
    <name evidence="4" type="ORF">METZ01_LOCUS264108</name>
</gene>
<dbReference type="Pfam" id="PF01029">
    <property type="entry name" value="NusB"/>
    <property type="match status" value="1"/>
</dbReference>
<accession>A0A382JG22</accession>
<dbReference type="GO" id="GO:0003723">
    <property type="term" value="F:RNA binding"/>
    <property type="evidence" value="ECO:0007669"/>
    <property type="project" value="UniProtKB-KW"/>
</dbReference>